<dbReference type="AlphaFoldDB" id="A0AA39CFX7"/>
<name>A0AA39CFX7_9EURO</name>
<proteinExistence type="predicted"/>
<protein>
    <recommendedName>
        <fullName evidence="1">YCII-related domain-containing protein</fullName>
    </recommendedName>
</protein>
<feature type="domain" description="YCII-related" evidence="1">
    <location>
        <begin position="8"/>
        <end position="91"/>
    </location>
</feature>
<dbReference type="Gene3D" id="3.30.70.1060">
    <property type="entry name" value="Dimeric alpha+beta barrel"/>
    <property type="match status" value="1"/>
</dbReference>
<dbReference type="InterPro" id="IPR005545">
    <property type="entry name" value="YCII"/>
</dbReference>
<dbReference type="EMBL" id="JAPDRK010000013">
    <property type="protein sequence ID" value="KAJ9606667.1"/>
    <property type="molecule type" value="Genomic_DNA"/>
</dbReference>
<dbReference type="PANTHER" id="PTHR33606:SF3">
    <property type="entry name" value="PROTEIN YCII"/>
    <property type="match status" value="1"/>
</dbReference>
<dbReference type="InterPro" id="IPR011008">
    <property type="entry name" value="Dimeric_a/b-barrel"/>
</dbReference>
<evidence type="ECO:0000313" key="3">
    <source>
        <dbReference type="Proteomes" id="UP001172673"/>
    </source>
</evidence>
<comment type="caution">
    <text evidence="2">The sequence shown here is derived from an EMBL/GenBank/DDBJ whole genome shotgun (WGS) entry which is preliminary data.</text>
</comment>
<evidence type="ECO:0000259" key="1">
    <source>
        <dbReference type="Pfam" id="PF03795"/>
    </source>
</evidence>
<dbReference type="InterPro" id="IPR051807">
    <property type="entry name" value="Sec-metab_biosynth-assoc"/>
</dbReference>
<gene>
    <name evidence="2" type="ORF">H2200_008675</name>
</gene>
<keyword evidence="3" id="KW-1185">Reference proteome</keyword>
<dbReference type="PANTHER" id="PTHR33606">
    <property type="entry name" value="PROTEIN YCII"/>
    <property type="match status" value="1"/>
</dbReference>
<dbReference type="Pfam" id="PF03795">
    <property type="entry name" value="YCII"/>
    <property type="match status" value="1"/>
</dbReference>
<evidence type="ECO:0000313" key="2">
    <source>
        <dbReference type="EMBL" id="KAJ9606667.1"/>
    </source>
</evidence>
<dbReference type="SUPFAM" id="SSF54909">
    <property type="entry name" value="Dimeric alpha+beta barrel"/>
    <property type="match status" value="1"/>
</dbReference>
<dbReference type="Proteomes" id="UP001172673">
    <property type="component" value="Unassembled WGS sequence"/>
</dbReference>
<organism evidence="2 3">
    <name type="scientific">Cladophialophora chaetospira</name>
    <dbReference type="NCBI Taxonomy" id="386627"/>
    <lineage>
        <taxon>Eukaryota</taxon>
        <taxon>Fungi</taxon>
        <taxon>Dikarya</taxon>
        <taxon>Ascomycota</taxon>
        <taxon>Pezizomycotina</taxon>
        <taxon>Eurotiomycetes</taxon>
        <taxon>Chaetothyriomycetidae</taxon>
        <taxon>Chaetothyriales</taxon>
        <taxon>Herpotrichiellaceae</taxon>
        <taxon>Cladophialophora</taxon>
    </lineage>
</organism>
<reference evidence="2" key="1">
    <citation type="submission" date="2022-10" db="EMBL/GenBank/DDBJ databases">
        <title>Culturing micro-colonial fungi from biological soil crusts in the Mojave desert and describing Neophaeococcomyces mojavensis, and introducing the new genera and species Taxawa tesnikishii.</title>
        <authorList>
            <person name="Kurbessoian T."/>
            <person name="Stajich J.E."/>
        </authorList>
    </citation>
    <scope>NUCLEOTIDE SEQUENCE</scope>
    <source>
        <strain evidence="2">TK_41</strain>
    </source>
</reference>
<accession>A0AA39CFX7</accession>
<sequence>MSDFVIDWIVLIPDHENALEKRLKARPSHLEGLKPRIESDMWVMGGATVSAPPVEGQQKQFNGSCVVARARSRDEVLEELRKDIYAREGVWNLEKAQILPVILSVNECFV</sequence>